<evidence type="ECO:0000256" key="1">
    <source>
        <dbReference type="SAM" id="MobiDB-lite"/>
    </source>
</evidence>
<dbReference type="Proteomes" id="UP000193719">
    <property type="component" value="Unassembled WGS sequence"/>
</dbReference>
<keyword evidence="2" id="KW-0732">Signal</keyword>
<protein>
    <submittedName>
        <fullName evidence="3">Scaffoldin</fullName>
    </submittedName>
</protein>
<feature type="compositionally biased region" description="Polar residues" evidence="1">
    <location>
        <begin position="4223"/>
        <end position="4233"/>
    </location>
</feature>
<organism evidence="3 4">
    <name type="scientific">Piromyces finnis</name>
    <dbReference type="NCBI Taxonomy" id="1754191"/>
    <lineage>
        <taxon>Eukaryota</taxon>
        <taxon>Fungi</taxon>
        <taxon>Fungi incertae sedis</taxon>
        <taxon>Chytridiomycota</taxon>
        <taxon>Chytridiomycota incertae sedis</taxon>
        <taxon>Neocallimastigomycetes</taxon>
        <taxon>Neocallimastigales</taxon>
        <taxon>Neocallimastigaceae</taxon>
        <taxon>Piromyces</taxon>
    </lineage>
</organism>
<feature type="region of interest" description="Disordered" evidence="1">
    <location>
        <begin position="4508"/>
        <end position="4553"/>
    </location>
</feature>
<feature type="compositionally biased region" description="Low complexity" evidence="1">
    <location>
        <begin position="3882"/>
        <end position="3892"/>
    </location>
</feature>
<reference evidence="3 4" key="1">
    <citation type="submission" date="2016-08" db="EMBL/GenBank/DDBJ databases">
        <title>Genomes of anaerobic fungi encode conserved fungal cellulosomes for biomass hydrolysis.</title>
        <authorList>
            <consortium name="DOE Joint Genome Institute"/>
            <person name="Haitjema C.H."/>
            <person name="Gilmore S.P."/>
            <person name="Henske J.K."/>
            <person name="Solomon K.V."/>
            <person name="De Groot R."/>
            <person name="Kuo A."/>
            <person name="Mondo S.J."/>
            <person name="Salamov A.A."/>
            <person name="Labutti K."/>
            <person name="Zhao Z."/>
            <person name="Chiniquy J."/>
            <person name="Barry K."/>
            <person name="Brewer H.M."/>
            <person name="Purvine S.O."/>
            <person name="Wright A.T."/>
            <person name="Boxma B."/>
            <person name="Van Alen T."/>
            <person name="Hackstein J.H."/>
            <person name="Baker S.E."/>
            <person name="Grigoriev I.V."/>
            <person name="O'Malley M.A."/>
        </authorList>
    </citation>
    <scope>NUCLEOTIDE SEQUENCE [LARGE SCALE GENOMIC DNA]</scope>
    <source>
        <strain evidence="4">finn</strain>
    </source>
</reference>
<dbReference type="OrthoDB" id="10500262at2759"/>
<evidence type="ECO:0000313" key="4">
    <source>
        <dbReference type="Proteomes" id="UP000193719"/>
    </source>
</evidence>
<keyword evidence="4" id="KW-1185">Reference proteome</keyword>
<evidence type="ECO:0000313" key="3">
    <source>
        <dbReference type="EMBL" id="ORX49589.1"/>
    </source>
</evidence>
<feature type="compositionally biased region" description="Polar residues" evidence="1">
    <location>
        <begin position="3893"/>
        <end position="3905"/>
    </location>
</feature>
<sequence length="6752" mass="739611">MLTIKRLSVGWLPLLFILNTLYTPRVKAEITGLPTCANANVDDENEGTTSPESTTALCNKEGSGTIANGNFCIKDNTIYKSTTGACTVQNLDENKYYIYSCTDDNACTETNLSSDDSSTNLVIYKGDGTSVKNTNIYKNSKLLICSESGACNVASKDGYYINKDTNEEGKSAIDIPLIKLASGTFSEVSKGAIKISGYYVDGNTLNDGTYTNLITCTGDPSSTITCSSLSTEITTGYYTNGGVNSGISNALINCSGSTITCKEDDAVSEGYYLNNGNDETSNPLIYCTTESGCSTIQAESTAGFYINSAVTTGTTGALISCSDGTTCEVVDGQTTGYYLNDSINDIELNPLIYCTENGCSTIQAESTAGFYINSAVTTGATSALILCSDGTCEIFNGKTTGYYINNGNDKETKQLITYDSENNKFITSSAIDGYYPDDGNVSDDVYVKLIKCENNSCSSSAVEAAGYYINKSMSGTTDALFYCSATEICRKIIGNGFYVNAEDNSKLISCDTNGCVDKTTVADGDHFIDGGSKSSEERDEYNKIIECTSTSNDTDQTSTILCTSFYEISIADYYIDSSSKNDDGNSFTRLIECYGGICSTSTTANGIYINKGNKGITNLLENAIISCIDGSCKIQNAENGTYYMNAGRSKDEKSIIECKTDNGCQTSIGTVGYYIDSDKKSTGEGENVVKYNNMIVCSYKSGEVSCESKNPSSESISGYYADGSMKDTTDTNGKTFTQLIECTSSTCTSSTVAEGVYVNKGVTGALNDALFYCDGESCTMKSPDTNTYYMNAGSDKLGEEKKQIIFCDSNDGCITKVGTLGYYIDANVISSIEGDEIATYNNIIVCSNDDNNIVNCESKTASEIESGYYADESTSSTGTEKTFTQLIECTSSTCTSSTVAEGVYVNKGVTGALNDALFYCDGESCTMKSPDTNTYYMNAGSDKLGEEKKQIIFCDSNDGCITKVGTLGYYIDANVISSIEGDEIATYNNIIVCSNDDNNIVNCESKTASEIESGYYADGSMKDTTDTNGKTFTQLIECTSLTCTSSTVTEGIYENKGVNNTLIDAIFNCKSNSCEIKTTESNTYYMNAGSDKEAKYNLPAKSIIECKTGTGCQTSEGNVGYYIDSDTKSSGEGNDAVTYSNVIVCSSDNDENNVVTCVSKEPSVMTPGYYADESTSSTGTEKTFTQLIECTSSTCTSSTVADGIYVNKDITPENLTDAIFNCKNGSCTMETPATNTNTYYMNAGSDNVVKGEEPAKSIIECKADSGCQTSEGNVGYYIDSDTKSSGEGNEAFEYNHIIACKSNTNNVVNCESKEPSEDVFGYYADGSIKDASATDDKIFTKLIECTSSTCISRTVTEGVYVNRDITGALEDAIFNCKNNSCTMETSATNTYYMNSGIDKKEKSIIECKADSGCQTSEGRVGYYIDSDSKNTDDSNVTYSNVIVCSENTNKITCISDTANKGYYPDDSNVNEDKYSKLIICQQQSDNNGTIGCSSSAIAIGGYYANNAVNPDDLLKNDIFYCSSEGEGSVTCENKNGAKDGYYLNSGNDSSTNPLIVCKTGVGCTTTEASSNTYYADEDKFVESNGNYTQLIHCNTSDNVDEVKCTSITGMAPGYYDNGGDPDKTIEKSLIYCSTNPLDATAADAVTCAIINSKNDGYYLNYGSDKADKPVIYCKNDTITTDDITNTFKIGDACQPTSASDGDYYLDQDSSINTDNILYSKLIHCTTANTSVVCLSEKPYQGYYINDGNDKESYHVFNCTSSLCFGYSIPNKSCSKSGMIIKDNEDNESNSIKLCLSSDDTSPKELTSSEESYHTLEISEKNDFPGAEASSKIGVKIRNDGSAILLERAGLPSCDKDVISSSDTCFTDALSGQHCISSDNKIYISTITDETSKSCGAISSTSAVYFDDNFESVTDNSLKPATIGYVCDTNSECELIRGYVSDDASNFYQCNGWKGEECVKATLDSCNDNDNGKLGQLSSSNAICFSSSVGVNLPSDDKSFNITFKLSDISPIYGENKDEVIVLSLTSSSALITSLTGKDKRYFINYNSKNATDRIIQCNGNDCKSEEYHPGFYLDASYEVAGTDDNVKYTYPQLIKCTENENDDDGECISIKKDETENSPLVSGYYLNARTFKDSDNYSGLIKCECNVDTCSCSEVDKADLKEGFYLDSSTYKPTDDTEGDKSYFGGLIKCEKTKDNDENYSCKTFTVKEENSIYINQDTGKLIQCSTNGSCSAFDSTGTSDVPAFYINAAATDDENIGYKDDIIKCGKLGESDTEVKCEVLNGENDEEVKDNYVFLNANLLDANKNKDGEANKPLIVCSEDKCTATASGVISSDVIDQYYVNAGEYTTTTENGVDSVYKLIKCTYNSSEGAVCSAVVVPEMNGDEMFFINGNKDIDSDNYLVRCGVEKEENANGQNDRNARKRINIKRKEETDDKDIVCTPYGTEEILGEGTIEYFIYGVPDSADKLTSAILKVTHGTPASDNQSKRQEKTAASPSFELVTGKANEIYINASDNKLIQCFDKADGSSKGCKAFASTGTDTVPAFYINAAATNDENASYKDYIIKCGGEGKGKEVKCEIHDDKNKVKENASYKDYIIKCGGEGKGKEVKCEILDGENDEILDGENDEIVNENDVFLNANLMVTTDDASYTTSLIEKSYSTETRQLIVCSNEQCVATASGVISSDVIDQYYVNAGEYTTTENNVDSVYKLIKCTYNSSEGAVCSAVVVPEMNGDEIFFINGNKDIDSDNYLVKCTSSTSCTPYGTQKGEGETLPDIEYFVYGAPINDENNSKLTNAILKVTHGNESNNAVSNTISTVSTSKKRTTDETIGTTGSNNDTSVNKTIGFALITGVENQIYLDASMTEEKNLIQCSGSGCSSIKGIGTAEVPAFYINAGGNEKDYTDDIIKCGKIDDSDTSPRCALINDDSVVNENSIFLNANLKVTETNKNSSSTEQLIVCTGNKCREMESKVTDGKAEYFINSGKYTENETNKILIKCSYVESITKCEAESITLTENEKSKIYLNGNWKSSENTKDKHTDPKNRLIRCKDAGDCKLIPGSVDQGMFTTTPSSNYYINAGAVSITEKLTDTLIECTSIYCGIKEGLTGIVDGTTISEVFFVNGDYGDEENKNDTNYLIKCTSIDGCTLYDADNNENSVAIGNNYYYIHGGNDGFTNAVIKVTLSTTTETSGNKRKEDGEEATTVMEENIEMETGLHSDTEDVVNFDNIENDPLKEKDVYPQYTGSAEDEVKIVNLDMDGDDEDEQVFIASTLKVTSIELLTASANNIYINSFYNTKLIQCQTASDDKGSCLSISTIGGNSPLYYINADATGNDYYDDIIKCTDKCEILNEPDIVKDHAIFLNANLKVTVTNDNGEEGKPLIICFEYKCTSSKSDIKEANDIAQFFVNAGSTTNILIKCFYDSIEKCEELAVTIPAMPDNTEIFYINGNYANDSKNYLIKCDGATPSCVPYGSNGNIPKIEYFIYGEASGLNNAILKVTHEKTGNTEISGSENIKRNIYGDNTFELITGVENQIYLDASATSEKNLIQCYSAGCESIQGIGSSNSTVFYVNAGSTDKDYNDDIIQCTDKCEILNKSGIVKDHAVFLNANLKASGTNDNGEVGKPLIICFEKQCSTKISLATSVGGVEYYSHAFIAETDKKPLIKCQYESNVTCSEESVKLDGIVDTVKIYINGNLKKNDNDRTDESHHLLQCTADLCTPISGLSESAEIANYYVNAGNINEEEKLKNTLIKCNNAGCEIDATPVANNVYINSVNSYLIQCISECKSLKDNEWSNTMVKYYVNAGLTSKEGYKNLLIECTAATKNCKLIKGQEFDVYINSNFNTDKNNGDADNQLIICSKDSDDNEKCLVSKVESLDKAPSNKREEENNGGVNDVNNGEQQSNDSTDATNTSDHAIYYRNAGKYIDSGNKAHAIIECKNASQIICEPLLVELGSGSPTDVFYMNANMDIDGKYLVRCTAINNCEIYSKENSESLTEYYVQGNQESLADAIIQCDVDTTNVVSCKFVEELEAGFIYINSSGGNLIQCQDKRCDAFQGVVGTTAIPAYYVNGKGVNTAEDSKDYKGLLIQCIGQGTCKYYDSAETNSVYINSNYKNSKLNKNGDEKRLIVCSTNSDENKFKCEAKSIIVEDYKSKYYVNSGVVQPKSSTYAKLLIQCKKEGACTLISGAVNNVYLNGNYPNVADTKEPVETDDTYPLIKCYEQQCQLAETQFSKSQNNNDTSPKTEEVVEEKQEEANKARSLRRSDPENTDISSSISGSEAVSESPSSSEDDEYYVNAGKYADTSNTYALIKCTNGEQITCKPEISKIGTGTPNDSFYMNANMDVDKKYLIQCTSEDQCRIYSNKRATKGSIEYYVFGAQSDYTNAIISCPIKDVASGVVTTTCSFESDVADNQIYINSSGGNLIQCYGKKCEAFNNVVGSNSIPAYFINGKGKSVDETYHGQLIKCTGIGTCKEQDGEAFGIYVNGNYKNATITEDNPNENGDASLRLIYCGADDGGEGSDEKKEETTKEENVLENNTENTKGNDGDTITNSGKRDVQVDTNSSNSSNIICKGIEGEVEAGFGYYLNYGSVTKKSSAYTYLLIQCPVSGPCSVASGGEDYTYLNANSEMDSNYLIYCNNSECTLATGATGKEDENSVDEYYVNAGASLETKLSDTLIKCSSETCELDTEIVKKITSPVTELFYINQNFGADKDPLNYVIKCSSKDGCLPYRNAQFNKSKVEHYVHGAQTTIDNAIIKISMDSSSGEKSTLPKVELLATAKEDDIYINSFTKKLIQCKEKGCAAYDSIGKEDYPVYYVNAAEENSEAFKDLLIQCEKVCETASAVANDVYLNANFVSSDNANGDSENHLIICVDKTCTPTANAVESGKFEYYVNAGAYNEIPLVDTLIQCSNASSVSCTTLNILDTIYNTTVVDTFYINKNYDASYDSEHYLIQCQFKGGCQPYKSGNEEDGHEYYVHGGKTTVLYDALIQCDVKNKEATCTTDETVTLVEDQQIYLNTAHKEQFIRCTKTDGCVAVTATPSDTRSEYFMNGDDATGKSLIKCSKGVGCQVNTEDITPTANNVFINANGKESLDASHPLIKCSQGSCAVGDSQVQMDKKEFYLNSDPTNAKLLKDDLILCVRRENYVSCEPESCNHNNVFLNGDYEATTNKKPLIICLSETGCYEFKTTSSDNDFHYYINAGHTEIDLLEDTLIECGDKCDSVSADPMDIYINGMGSTNGHLIQCTKERGCISKNSNASSKNKEIYLNASDLKKNPYEVNHVNDLILCSRDDDKMINCTPFDGSTNVIYMNSAVKNEIIQCLEGQPCGLLTLQFTTMTDSGTTVGNSSSSGNHNSNINSSQNVNNGNGNSNDNIYNGATIYFVNGDPMSSALSNDLVQCKYNEGRINCKPVSGRDGEVFLNGNASSDPSVNPLIICTKENGCITTKPDIRDGSIPQYYINAGSYLTQKLDDTLIQCSSFDSTLSCSVRSASLNDVYVNYGENKNTLPLIKCQINGCTAVISNAEKGKGDDYYINAGDTEMYDLLYSLIKCTKPSDEEEMIHCEEVEKIKAGVYLNANYNENYDYHQLIQCTEEKGCEGLRVASESKNDHEYHINAESNTLSHAIIHCTNKKCEKITPTSIPMYFIGVSTTEEEPDGLIECAGEKMETAQCHWKPSFTSDGYYLNSGYDKATNQVIDCDLESGCQTKNVYLGYYINAGDPTKPIIRCENFNEECIPEEVTCPTSDESAISGDYCYDDGKLKFYPQGNSTAVVASQDEDYYVYASIPSGKFPGVTKNINTLFKVSHYYIYQFYQSGVVIIDKNGKLVEDLDSDEDGTRIYDCDDTTRLCTIRPECVPYTYMYDSENKKALICNKRKRLEHAEFVGYVVDTSRTVGTKNNPYLIKCESNGKCLSGRFSVPSYYENNGYDSDTKKLIQCQQNHCETIEAQVGFFLGHDGAGVINCSSETSCTFNKAKSTMKYLNNGTNKANQAIIECSEKKGCTTIKSRTGYYLTYSSNLLIDCSNPSNCIEITPSPNYYDNADATGGNDSMINCEEAGGNVNCKIEAGNEGFYLSNNSNVLIRCKNGDKCKSTVIKNGLFRGALKAKEGNAKRSYDESIEESHYLMTDEHQLNDPQNTADDDFITEDVEKTVHLPPRESGEVYGIIRCSNGHCESLTPEELATIPICEFNNNKCYITLEYSMQKSSTTSINAGSICTNNDRSIFYFATDTIVVKPNIIQGVTSTYVITTTNSNCLEVNDSYDDMYFTVGSNIYLLDDGSVVEFFETGYYFINTKTNSMVNGNDINDYNDENVKLYRCNGSSCSILDNPTANTYFADYNKRILMYNVLNEIYDFAYEKDIICIFKNNKCTPNADLNGREFCITYKGELCLAKSDIKNRETGECYKSSEWNTNIYGYGQSKHLYSMSLYQAQLVDYSGYYLVSLSTNTTVQMSETYSKIMAINNDIVLYGCERSNCKELQPKELVYYYDERAKIMMRFKNGKWEAPSASGYALISLDPNTTNIYKFTKEKDIVKIEEAVDYGYHYTIDKEMYDCSKENEETCRLIENTGYYFTNYGEVYYCVYDSEGLEETECTRQTCINGQYYYINEAYYRCESNVSLQPVKSRSCSADENVVMNFPVALTQEYPFNVKQAMDNIEKNNYSNAILPRRNKETLVSVSGIFTNCTYDVEEKKSTFDMVCLQNYVTMDKNSKEIKICSVEKLNYVECEEDEEKPEKCHVSGTISRYIRPSMISLLIGISMIISFIHW</sequence>
<feature type="region of interest" description="Disordered" evidence="1">
    <location>
        <begin position="4223"/>
        <end position="4283"/>
    </location>
</feature>
<feature type="compositionally biased region" description="Low complexity" evidence="1">
    <location>
        <begin position="4264"/>
        <end position="4279"/>
    </location>
</feature>
<feature type="compositionally biased region" description="Basic and acidic residues" evidence="1">
    <location>
        <begin position="4512"/>
        <end position="4524"/>
    </location>
</feature>
<dbReference type="EMBL" id="MCFH01000023">
    <property type="protein sequence ID" value="ORX49589.1"/>
    <property type="molecule type" value="Genomic_DNA"/>
</dbReference>
<accession>A0A1Y1V824</accession>
<feature type="region of interest" description="Disordered" evidence="1">
    <location>
        <begin position="5333"/>
        <end position="5360"/>
    </location>
</feature>
<feature type="compositionally biased region" description="Basic and acidic residues" evidence="1">
    <location>
        <begin position="3869"/>
        <end position="3880"/>
    </location>
</feature>
<feature type="compositionally biased region" description="Basic and acidic residues" evidence="1">
    <location>
        <begin position="4234"/>
        <end position="4258"/>
    </location>
</feature>
<reference evidence="3 4" key="2">
    <citation type="submission" date="2016-08" db="EMBL/GenBank/DDBJ databases">
        <title>Pervasive Adenine N6-methylation of Active Genes in Fungi.</title>
        <authorList>
            <consortium name="DOE Joint Genome Institute"/>
            <person name="Mondo S.J."/>
            <person name="Dannebaum R.O."/>
            <person name="Kuo R.C."/>
            <person name="Labutti K."/>
            <person name="Haridas S."/>
            <person name="Kuo A."/>
            <person name="Salamov A."/>
            <person name="Ahrendt S.R."/>
            <person name="Lipzen A."/>
            <person name="Sullivan W."/>
            <person name="Andreopoulos W.B."/>
            <person name="Clum A."/>
            <person name="Lindquist E."/>
            <person name="Daum C."/>
            <person name="Ramamoorthy G.K."/>
            <person name="Gryganskyi A."/>
            <person name="Culley D."/>
            <person name="Magnuson J.K."/>
            <person name="James T.Y."/>
            <person name="O'Malley M.A."/>
            <person name="Stajich J.E."/>
            <person name="Spatafora J.W."/>
            <person name="Visel A."/>
            <person name="Grigoriev I.V."/>
        </authorList>
    </citation>
    <scope>NUCLEOTIDE SEQUENCE [LARGE SCALE GENOMIC DNA]</scope>
    <source>
        <strain evidence="4">finn</strain>
    </source>
</reference>
<feature type="signal peptide" evidence="2">
    <location>
        <begin position="1"/>
        <end position="28"/>
    </location>
</feature>
<comment type="caution">
    <text evidence="3">The sequence shown here is derived from an EMBL/GenBank/DDBJ whole genome shotgun (WGS) entry which is preliminary data.</text>
</comment>
<gene>
    <name evidence="3" type="ORF">BCR36DRAFT_64443</name>
</gene>
<proteinExistence type="predicted"/>
<dbReference type="STRING" id="1754191.A0A1Y1V824"/>
<feature type="chain" id="PRO_5013095915" evidence="2">
    <location>
        <begin position="29"/>
        <end position="6752"/>
    </location>
</feature>
<evidence type="ECO:0000256" key="2">
    <source>
        <dbReference type="SAM" id="SignalP"/>
    </source>
</evidence>
<feature type="region of interest" description="Disordered" evidence="1">
    <location>
        <begin position="3869"/>
        <end position="3905"/>
    </location>
</feature>
<name>A0A1Y1V824_9FUNG</name>